<name>A0A8X7X9S5_POLSE</name>
<dbReference type="EMBL" id="JAATIS010003638">
    <property type="protein sequence ID" value="KAG2463789.1"/>
    <property type="molecule type" value="Genomic_DNA"/>
</dbReference>
<feature type="non-terminal residue" evidence="1">
    <location>
        <position position="1"/>
    </location>
</feature>
<protein>
    <submittedName>
        <fullName evidence="1">LRCH2 protein</fullName>
    </submittedName>
</protein>
<evidence type="ECO:0000313" key="1">
    <source>
        <dbReference type="EMBL" id="KAG2463789.1"/>
    </source>
</evidence>
<dbReference type="Proteomes" id="UP000886611">
    <property type="component" value="Unassembled WGS sequence"/>
</dbReference>
<gene>
    <name evidence="1" type="primary">Lrch2</name>
    <name evidence="1" type="ORF">GTO96_0003068</name>
</gene>
<reference evidence="1 2" key="1">
    <citation type="journal article" date="2021" name="Cell">
        <title>Tracing the genetic footprints of vertebrate landing in non-teleost ray-finned fishes.</title>
        <authorList>
            <person name="Bi X."/>
            <person name="Wang K."/>
            <person name="Yang L."/>
            <person name="Pan H."/>
            <person name="Jiang H."/>
            <person name="Wei Q."/>
            <person name="Fang M."/>
            <person name="Yu H."/>
            <person name="Zhu C."/>
            <person name="Cai Y."/>
            <person name="He Y."/>
            <person name="Gan X."/>
            <person name="Zeng H."/>
            <person name="Yu D."/>
            <person name="Zhu Y."/>
            <person name="Jiang H."/>
            <person name="Qiu Q."/>
            <person name="Yang H."/>
            <person name="Zhang Y.E."/>
            <person name="Wang W."/>
            <person name="Zhu M."/>
            <person name="He S."/>
            <person name="Zhang G."/>
        </authorList>
    </citation>
    <scope>NUCLEOTIDE SEQUENCE [LARGE SCALE GENOMIC DNA]</scope>
    <source>
        <strain evidence="1">Bchr_013</strain>
    </source>
</reference>
<proteinExistence type="predicted"/>
<accession>A0A8X7X9S5</accession>
<sequence length="123" mass="13374">MKMAAAHGGGGAAMALQSQLYPNGPHWTPGTWHQQHHLHTARSLDRALEEAVCSGMLSLSGRKLRDFPGSSYDLTDTTQAGILIYDSSPSVKCFRQMGKIGQSTTPYTVLREDVGQHEVNTGY</sequence>
<dbReference type="AlphaFoldDB" id="A0A8X7X9S5"/>
<organism evidence="1 2">
    <name type="scientific">Polypterus senegalus</name>
    <name type="common">Senegal bichir</name>
    <dbReference type="NCBI Taxonomy" id="55291"/>
    <lineage>
        <taxon>Eukaryota</taxon>
        <taxon>Metazoa</taxon>
        <taxon>Chordata</taxon>
        <taxon>Craniata</taxon>
        <taxon>Vertebrata</taxon>
        <taxon>Euteleostomi</taxon>
        <taxon>Actinopterygii</taxon>
        <taxon>Polypteriformes</taxon>
        <taxon>Polypteridae</taxon>
        <taxon>Polypterus</taxon>
    </lineage>
</organism>
<feature type="non-terminal residue" evidence="1">
    <location>
        <position position="123"/>
    </location>
</feature>
<comment type="caution">
    <text evidence="1">The sequence shown here is derived from an EMBL/GenBank/DDBJ whole genome shotgun (WGS) entry which is preliminary data.</text>
</comment>
<keyword evidence="2" id="KW-1185">Reference proteome</keyword>
<evidence type="ECO:0000313" key="2">
    <source>
        <dbReference type="Proteomes" id="UP000886611"/>
    </source>
</evidence>